<evidence type="ECO:0000256" key="4">
    <source>
        <dbReference type="SAM" id="MobiDB-lite"/>
    </source>
</evidence>
<dbReference type="Gene3D" id="1.10.10.10">
    <property type="entry name" value="Winged helix-like DNA-binding domain superfamily/Winged helix DNA-binding domain"/>
    <property type="match status" value="1"/>
</dbReference>
<keyword evidence="8" id="KW-1185">Reference proteome</keyword>
<sequence>MARVSDVIRERLGECSPAERKVARALLAAYPSAGLETVARLADRAGVSAPTVLRFVGRLGFGGFPEFHDTLRAELNERDASPIALYERTEYGSRPPTGAATLLRQAGLILQQSVAQTFATVPPDDFQAAIDLLADPGRRVLVLGGRFTRLIGRYLALHLVQMRDDVHPLSELSVERAATLARLGRKDVVVVFDYRRYEPDTLTVARHARDQGARVILFTDPWLSPIASLADVVLPCEVGAPSPYDSLVPTFATVEALVAGILTALGPAAHDHMLHVEDTARLTNLYSQDSGDGTVLSADPEPERHPTDPSPTPHPE</sequence>
<keyword evidence="2" id="KW-0238">DNA-binding</keyword>
<accession>A0ABP8BNB4</accession>
<comment type="caution">
    <text evidence="7">The sequence shown here is derived from an EMBL/GenBank/DDBJ whole genome shotgun (WGS) entry which is preliminary data.</text>
</comment>
<dbReference type="InterPro" id="IPR036388">
    <property type="entry name" value="WH-like_DNA-bd_sf"/>
</dbReference>
<protein>
    <submittedName>
        <fullName evidence="7">MurR/RpiR family transcriptional regulator</fullName>
    </submittedName>
</protein>
<dbReference type="PROSITE" id="PS51464">
    <property type="entry name" value="SIS"/>
    <property type="match status" value="1"/>
</dbReference>
<dbReference type="Pfam" id="PF01380">
    <property type="entry name" value="SIS"/>
    <property type="match status" value="1"/>
</dbReference>
<feature type="domain" description="SIS" evidence="6">
    <location>
        <begin position="129"/>
        <end position="267"/>
    </location>
</feature>
<reference evidence="8" key="1">
    <citation type="journal article" date="2019" name="Int. J. Syst. Evol. Microbiol.">
        <title>The Global Catalogue of Microorganisms (GCM) 10K type strain sequencing project: providing services to taxonomists for standard genome sequencing and annotation.</title>
        <authorList>
            <consortium name="The Broad Institute Genomics Platform"/>
            <consortium name="The Broad Institute Genome Sequencing Center for Infectious Disease"/>
            <person name="Wu L."/>
            <person name="Ma J."/>
        </authorList>
    </citation>
    <scope>NUCLEOTIDE SEQUENCE [LARGE SCALE GENOMIC DNA]</scope>
    <source>
        <strain evidence="8">JCM 17388</strain>
    </source>
</reference>
<name>A0ABP8BNB4_9ACTN</name>
<keyword evidence="3" id="KW-0804">Transcription</keyword>
<gene>
    <name evidence="7" type="ORF">GCM10022252_79330</name>
</gene>
<dbReference type="InterPro" id="IPR000281">
    <property type="entry name" value="HTH_RpiR"/>
</dbReference>
<evidence type="ECO:0000256" key="3">
    <source>
        <dbReference type="ARBA" id="ARBA00023163"/>
    </source>
</evidence>
<dbReference type="PANTHER" id="PTHR30514">
    <property type="entry name" value="GLUCOKINASE"/>
    <property type="match status" value="1"/>
</dbReference>
<keyword evidence="1" id="KW-0805">Transcription regulation</keyword>
<evidence type="ECO:0000256" key="2">
    <source>
        <dbReference type="ARBA" id="ARBA00023125"/>
    </source>
</evidence>
<proteinExistence type="predicted"/>
<feature type="domain" description="HTH rpiR-type" evidence="5">
    <location>
        <begin position="2"/>
        <end position="78"/>
    </location>
</feature>
<feature type="region of interest" description="Disordered" evidence="4">
    <location>
        <begin position="286"/>
        <end position="316"/>
    </location>
</feature>
<dbReference type="InterPro" id="IPR001347">
    <property type="entry name" value="SIS_dom"/>
</dbReference>
<dbReference type="InterPro" id="IPR035472">
    <property type="entry name" value="RpiR-like_SIS"/>
</dbReference>
<evidence type="ECO:0000313" key="7">
    <source>
        <dbReference type="EMBL" id="GAA4210889.1"/>
    </source>
</evidence>
<dbReference type="SUPFAM" id="SSF53697">
    <property type="entry name" value="SIS domain"/>
    <property type="match status" value="1"/>
</dbReference>
<dbReference type="InterPro" id="IPR046348">
    <property type="entry name" value="SIS_dom_sf"/>
</dbReference>
<dbReference type="Proteomes" id="UP001501251">
    <property type="component" value="Unassembled WGS sequence"/>
</dbReference>
<evidence type="ECO:0000259" key="5">
    <source>
        <dbReference type="PROSITE" id="PS51071"/>
    </source>
</evidence>
<dbReference type="PANTHER" id="PTHR30514:SF18">
    <property type="entry name" value="RPIR-FAMILY TRANSCRIPTIONAL REGULATOR"/>
    <property type="match status" value="1"/>
</dbReference>
<dbReference type="InterPro" id="IPR047640">
    <property type="entry name" value="RpiR-like"/>
</dbReference>
<organism evidence="7 8">
    <name type="scientific">Streptosporangium oxazolinicum</name>
    <dbReference type="NCBI Taxonomy" id="909287"/>
    <lineage>
        <taxon>Bacteria</taxon>
        <taxon>Bacillati</taxon>
        <taxon>Actinomycetota</taxon>
        <taxon>Actinomycetes</taxon>
        <taxon>Streptosporangiales</taxon>
        <taxon>Streptosporangiaceae</taxon>
        <taxon>Streptosporangium</taxon>
    </lineage>
</organism>
<dbReference type="SUPFAM" id="SSF46689">
    <property type="entry name" value="Homeodomain-like"/>
    <property type="match status" value="1"/>
</dbReference>
<dbReference type="RefSeq" id="WP_344923504.1">
    <property type="nucleotide sequence ID" value="NZ_BAABAQ010000025.1"/>
</dbReference>
<dbReference type="PROSITE" id="PS51071">
    <property type="entry name" value="HTH_RPIR"/>
    <property type="match status" value="1"/>
</dbReference>
<dbReference type="EMBL" id="BAABAQ010000025">
    <property type="protein sequence ID" value="GAA4210889.1"/>
    <property type="molecule type" value="Genomic_DNA"/>
</dbReference>
<evidence type="ECO:0000313" key="8">
    <source>
        <dbReference type="Proteomes" id="UP001501251"/>
    </source>
</evidence>
<dbReference type="Pfam" id="PF01418">
    <property type="entry name" value="HTH_6"/>
    <property type="match status" value="1"/>
</dbReference>
<evidence type="ECO:0000256" key="1">
    <source>
        <dbReference type="ARBA" id="ARBA00023015"/>
    </source>
</evidence>
<evidence type="ECO:0000259" key="6">
    <source>
        <dbReference type="PROSITE" id="PS51464"/>
    </source>
</evidence>
<dbReference type="Gene3D" id="3.40.50.10490">
    <property type="entry name" value="Glucose-6-phosphate isomerase like protein, domain 1"/>
    <property type="match status" value="1"/>
</dbReference>
<dbReference type="CDD" id="cd05013">
    <property type="entry name" value="SIS_RpiR"/>
    <property type="match status" value="1"/>
</dbReference>
<dbReference type="InterPro" id="IPR009057">
    <property type="entry name" value="Homeodomain-like_sf"/>
</dbReference>